<organism evidence="2 3">
    <name type="scientific">Saccharomonospora azurea NA-128</name>
    <dbReference type="NCBI Taxonomy" id="882081"/>
    <lineage>
        <taxon>Bacteria</taxon>
        <taxon>Bacillati</taxon>
        <taxon>Actinomycetota</taxon>
        <taxon>Actinomycetes</taxon>
        <taxon>Pseudonocardiales</taxon>
        <taxon>Pseudonocardiaceae</taxon>
        <taxon>Saccharomonospora</taxon>
    </lineage>
</organism>
<protein>
    <submittedName>
        <fullName evidence="2">Uncharacterized protein</fullName>
    </submittedName>
</protein>
<proteinExistence type="predicted"/>
<accession>H8GA39</accession>
<keyword evidence="3" id="KW-1185">Reference proteome</keyword>
<reference evidence="2 3" key="1">
    <citation type="journal article" date="2012" name="Stand. Genomic Sci.">
        <title>Genome sequence of the soil bacterium Saccharomonospora azurea type strain (NA-128(T)).</title>
        <authorList>
            <person name="Klenk H.P."/>
            <person name="Held B."/>
            <person name="Lucas S."/>
            <person name="Lapidus A."/>
            <person name="Copeland A."/>
            <person name="Hammon N."/>
            <person name="Pitluck S."/>
            <person name="Goodwin L.A."/>
            <person name="Han C."/>
            <person name="Tapia R."/>
            <person name="Brambilla E.M."/>
            <person name="Potter G."/>
            <person name="Land M."/>
            <person name="Ivanova N."/>
            <person name="Rohde M."/>
            <person name="Goker M."/>
            <person name="Detter J.C."/>
            <person name="Kyrpides N.C."/>
            <person name="Woyke T."/>
        </authorList>
    </citation>
    <scope>NUCLEOTIDE SEQUENCE [LARGE SCALE GENOMIC DNA]</scope>
    <source>
        <strain evidence="2 3">NA-128</strain>
    </source>
</reference>
<dbReference type="EMBL" id="CM001466">
    <property type="protein sequence ID" value="EHY88566.1"/>
    <property type="molecule type" value="Genomic_DNA"/>
</dbReference>
<evidence type="ECO:0000256" key="1">
    <source>
        <dbReference type="SAM" id="MobiDB-lite"/>
    </source>
</evidence>
<feature type="compositionally biased region" description="Low complexity" evidence="1">
    <location>
        <begin position="68"/>
        <end position="80"/>
    </location>
</feature>
<sequence length="211" mass="23293">MMTCGNAHPGTWPSEPRTAEYPQTTRERGVRARRTHPCDTPALIPVCGVIAAESSAACGPIPSPPPSCSSSSAGSAGDAAARLRRRPAGSPRGRGTVSRATTAPQIQHHSDTGWTVARSPLTRHAYLVQHRGADVGWVLREDGGWRWLLTCSVRPFRHDVERTSRRTYRTWQAAVDRLARTDVGRHTTPHPPGTWRQHTHRPWEPEATRND</sequence>
<dbReference type="Proteomes" id="UP000004705">
    <property type="component" value="Chromosome"/>
</dbReference>
<dbReference type="AlphaFoldDB" id="H8GA39"/>
<feature type="compositionally biased region" description="Basic and acidic residues" evidence="1">
    <location>
        <begin position="201"/>
        <end position="211"/>
    </location>
</feature>
<evidence type="ECO:0000313" key="2">
    <source>
        <dbReference type="EMBL" id="EHY88566.1"/>
    </source>
</evidence>
<gene>
    <name evidence="2" type="ORF">SacazDRAFT_01642</name>
</gene>
<feature type="region of interest" description="Disordered" evidence="1">
    <location>
        <begin position="58"/>
        <end position="111"/>
    </location>
</feature>
<name>H8GA39_9PSEU</name>
<evidence type="ECO:0000313" key="3">
    <source>
        <dbReference type="Proteomes" id="UP000004705"/>
    </source>
</evidence>
<feature type="compositionally biased region" description="Polar residues" evidence="1">
    <location>
        <begin position="98"/>
        <end position="107"/>
    </location>
</feature>
<feature type="region of interest" description="Disordered" evidence="1">
    <location>
        <begin position="180"/>
        <end position="211"/>
    </location>
</feature>
<dbReference type="HOGENOM" id="CLU_1304139_0_0_11"/>
<feature type="region of interest" description="Disordered" evidence="1">
    <location>
        <begin position="1"/>
        <end position="38"/>
    </location>
</feature>